<dbReference type="PANTHER" id="PTHR46060">
    <property type="entry name" value="MARINER MOS1 TRANSPOSASE-LIKE PROTEIN"/>
    <property type="match status" value="1"/>
</dbReference>
<dbReference type="SUPFAM" id="SSF53098">
    <property type="entry name" value="Ribonuclease H-like"/>
    <property type="match status" value="1"/>
</dbReference>
<dbReference type="InterPro" id="IPR043128">
    <property type="entry name" value="Rev_trsase/Diguanyl_cyclase"/>
</dbReference>
<evidence type="ECO:0000313" key="2">
    <source>
        <dbReference type="Proteomes" id="UP000663889"/>
    </source>
</evidence>
<comment type="caution">
    <text evidence="1">The sequence shown here is derived from an EMBL/GenBank/DDBJ whole genome shotgun (WGS) entry which is preliminary data.</text>
</comment>
<dbReference type="AlphaFoldDB" id="A0A813TGJ3"/>
<dbReference type="PANTHER" id="PTHR46060:SF1">
    <property type="entry name" value="MARINER MOS1 TRANSPOSASE-LIKE PROTEIN"/>
    <property type="match status" value="1"/>
</dbReference>
<dbReference type="InterPro" id="IPR043502">
    <property type="entry name" value="DNA/RNA_pol_sf"/>
</dbReference>
<dbReference type="GO" id="GO:0003676">
    <property type="term" value="F:nucleic acid binding"/>
    <property type="evidence" value="ECO:0007669"/>
    <property type="project" value="InterPro"/>
</dbReference>
<dbReference type="InterPro" id="IPR052709">
    <property type="entry name" value="Transposase-MT_Hybrid"/>
</dbReference>
<dbReference type="GO" id="GO:0006259">
    <property type="term" value="P:DNA metabolic process"/>
    <property type="evidence" value="ECO:0007669"/>
    <property type="project" value="UniProtKB-ARBA"/>
</dbReference>
<sequence length="372" mass="42482">MVNEKGITPCPDKVIVINDKSVSNNIKAPPSFFKVAEYYWNHITNFSTLAQSLFNLTEKNAKFIWGDEQQNAFDRTQQLLISKLLLQSPDSNLPYIIQERLAIEFIDPITSSPSIGNEYILVITDLLSNYVTIKATHDNLALPVSQILIDNSTHLIAKLFNAIMSLCGVCHIFTTPYNSQSNDVCELFNVSIFIRWIQRFSNERESFEDNPRSGCPLTAITQHNIDAAKDLVNDDPHISIDYIATILDISNGSVDAILKHHLGLRKITSRWIPHKLTQEQRQRRIDICIENLQKLESGAWRLYDMVMGDESEKTTIRKKKCLLFFLMTNGPLLIHQLPAGTSINAVYYRDECLKKAVQKFTGEKTIINNKWH</sequence>
<dbReference type="InterPro" id="IPR036397">
    <property type="entry name" value="RNaseH_sf"/>
</dbReference>
<proteinExistence type="predicted"/>
<accession>A0A813TGJ3</accession>
<organism evidence="1 2">
    <name type="scientific">Rotaria sordida</name>
    <dbReference type="NCBI Taxonomy" id="392033"/>
    <lineage>
        <taxon>Eukaryota</taxon>
        <taxon>Metazoa</taxon>
        <taxon>Spiralia</taxon>
        <taxon>Gnathifera</taxon>
        <taxon>Rotifera</taxon>
        <taxon>Eurotatoria</taxon>
        <taxon>Bdelloidea</taxon>
        <taxon>Philodinida</taxon>
        <taxon>Philodinidae</taxon>
        <taxon>Rotaria</taxon>
    </lineage>
</organism>
<dbReference type="Gene3D" id="3.30.70.270">
    <property type="match status" value="1"/>
</dbReference>
<evidence type="ECO:0000313" key="1">
    <source>
        <dbReference type="EMBL" id="CAF0812245.1"/>
    </source>
</evidence>
<name>A0A813TGJ3_9BILA</name>
<dbReference type="Gene3D" id="3.30.420.10">
    <property type="entry name" value="Ribonuclease H-like superfamily/Ribonuclease H"/>
    <property type="match status" value="2"/>
</dbReference>
<evidence type="ECO:0008006" key="3">
    <source>
        <dbReference type="Google" id="ProtNLM"/>
    </source>
</evidence>
<dbReference type="Proteomes" id="UP000663889">
    <property type="component" value="Unassembled WGS sequence"/>
</dbReference>
<protein>
    <recommendedName>
        <fullName evidence="3">Integrase catalytic domain-containing protein</fullName>
    </recommendedName>
</protein>
<reference evidence="1" key="1">
    <citation type="submission" date="2021-02" db="EMBL/GenBank/DDBJ databases">
        <authorList>
            <person name="Nowell W R."/>
        </authorList>
    </citation>
    <scope>NUCLEOTIDE SEQUENCE</scope>
</reference>
<gene>
    <name evidence="1" type="ORF">SEV965_LOCUS1180</name>
</gene>
<dbReference type="EMBL" id="CAJNOU010000022">
    <property type="protein sequence ID" value="CAF0812245.1"/>
    <property type="molecule type" value="Genomic_DNA"/>
</dbReference>
<dbReference type="InterPro" id="IPR012337">
    <property type="entry name" value="RNaseH-like_sf"/>
</dbReference>
<dbReference type="SUPFAM" id="SSF56672">
    <property type="entry name" value="DNA/RNA polymerases"/>
    <property type="match status" value="1"/>
</dbReference>